<accession>A0A1M6DDA4</accession>
<keyword evidence="1" id="KW-1133">Transmembrane helix</keyword>
<name>A0A1M6DDA4_9FIRM</name>
<proteinExistence type="predicted"/>
<evidence type="ECO:0000313" key="2">
    <source>
        <dbReference type="EMBL" id="SHI70988.1"/>
    </source>
</evidence>
<protein>
    <submittedName>
        <fullName evidence="2">Putative sporulation protein YtaF</fullName>
    </submittedName>
</protein>
<reference evidence="2 3" key="1">
    <citation type="submission" date="2016-11" db="EMBL/GenBank/DDBJ databases">
        <authorList>
            <person name="Varghese N."/>
            <person name="Submissions S."/>
        </authorList>
    </citation>
    <scope>NUCLEOTIDE SEQUENCE [LARGE SCALE GENOMIC DNA]</scope>
    <source>
        <strain evidence="2 3">DSM 19027</strain>
    </source>
</reference>
<dbReference type="AlphaFoldDB" id="A0A1M6DDA4"/>
<feature type="transmembrane region" description="Helical" evidence="1">
    <location>
        <begin position="65"/>
        <end position="83"/>
    </location>
</feature>
<dbReference type="RefSeq" id="WP_149677997.1">
    <property type="nucleotide sequence ID" value="NZ_FQZP01000007.1"/>
</dbReference>
<dbReference type="OrthoDB" id="1679205at2"/>
<sequence>MWILAMTLISSFDCVLAGMSYASRGIRIPSLSKFLIFLTALLVGCLSERVSVSLTGLLPPGLSEVLGRIMLGLLGLLMLLTTLKDSKPKHKKKSLPDNSPRTLFKLVLKSAGITIQVLKHPSEADIDRSGRIDPLESVLLSIALTLDSVGLILCSALIGQNTLLFPIALSIGQLLGLIAGEKLGARIMARFSSPLAKYLPSLLLILMAGIGFMQ</sequence>
<feature type="transmembrane region" description="Helical" evidence="1">
    <location>
        <begin position="195"/>
        <end position="213"/>
    </location>
</feature>
<evidence type="ECO:0000256" key="1">
    <source>
        <dbReference type="SAM" id="Phobius"/>
    </source>
</evidence>
<keyword evidence="3" id="KW-1185">Reference proteome</keyword>
<feature type="transmembrane region" description="Helical" evidence="1">
    <location>
        <begin position="138"/>
        <end position="158"/>
    </location>
</feature>
<keyword evidence="1" id="KW-0812">Transmembrane</keyword>
<feature type="transmembrane region" description="Helical" evidence="1">
    <location>
        <begin position="34"/>
        <end position="59"/>
    </location>
</feature>
<evidence type="ECO:0000313" key="3">
    <source>
        <dbReference type="Proteomes" id="UP000324781"/>
    </source>
</evidence>
<feature type="transmembrane region" description="Helical" evidence="1">
    <location>
        <begin position="164"/>
        <end position="183"/>
    </location>
</feature>
<dbReference type="EMBL" id="FQZP01000007">
    <property type="protein sequence ID" value="SHI70988.1"/>
    <property type="molecule type" value="Genomic_DNA"/>
</dbReference>
<dbReference type="Proteomes" id="UP000324781">
    <property type="component" value="Unassembled WGS sequence"/>
</dbReference>
<keyword evidence="1" id="KW-0472">Membrane</keyword>
<gene>
    <name evidence="2" type="ORF">SAMN05444373_100738</name>
</gene>
<organism evidence="2 3">
    <name type="scientific">Thermoclostridium caenicola</name>
    <dbReference type="NCBI Taxonomy" id="659425"/>
    <lineage>
        <taxon>Bacteria</taxon>
        <taxon>Bacillati</taxon>
        <taxon>Bacillota</taxon>
        <taxon>Clostridia</taxon>
        <taxon>Eubacteriales</taxon>
        <taxon>Oscillospiraceae</taxon>
        <taxon>Thermoclostridium</taxon>
    </lineage>
</organism>